<dbReference type="InterPro" id="IPR005225">
    <property type="entry name" value="Small_GTP-bd"/>
</dbReference>
<reference evidence="9 10" key="1">
    <citation type="submission" date="2023-02" db="EMBL/GenBank/DDBJ databases">
        <title>Whole genome sequenc of Paracoccus marcusii MBLB0836.</title>
        <authorList>
            <person name="Seo M.-J."/>
            <person name="Cho E.-S."/>
            <person name="Hwang C.Y."/>
        </authorList>
    </citation>
    <scope>NUCLEOTIDE SEQUENCE [LARGE SCALE GENOMIC DNA]</scope>
    <source>
        <strain evidence="9 10">MBLB0836</strain>
    </source>
</reference>
<dbReference type="Pfam" id="PF01926">
    <property type="entry name" value="MMR_HSR1"/>
    <property type="match status" value="1"/>
</dbReference>
<name>A0ABY7UUB7_9RHOB</name>
<dbReference type="NCBIfam" id="NF003661">
    <property type="entry name" value="PRK05291.1-3"/>
    <property type="match status" value="1"/>
</dbReference>
<evidence type="ECO:0000256" key="4">
    <source>
        <dbReference type="ARBA" id="ARBA00022958"/>
    </source>
</evidence>
<keyword evidence="6" id="KW-0479">Metal-binding</keyword>
<dbReference type="InterPro" id="IPR027368">
    <property type="entry name" value="MnmE_dom2"/>
</dbReference>
<dbReference type="EC" id="3.6.-.-" evidence="6"/>
<dbReference type="Pfam" id="PF12631">
    <property type="entry name" value="MnmE_helical"/>
    <property type="match status" value="1"/>
</dbReference>
<feature type="binding site" evidence="6">
    <location>
        <position position="225"/>
    </location>
    <ligand>
        <name>Mg(2+)</name>
        <dbReference type="ChEBI" id="CHEBI:18420"/>
    </ligand>
</feature>
<dbReference type="PROSITE" id="PS51709">
    <property type="entry name" value="G_TRME"/>
    <property type="match status" value="1"/>
</dbReference>
<comment type="function">
    <text evidence="6">Exhibits a very high intrinsic GTPase hydrolysis rate. Involved in the addition of a carboxymethylaminomethyl (cmnm) group at the wobble position (U34) of certain tRNAs, forming tRNA-cmnm(5)s(2)U34.</text>
</comment>
<dbReference type="InterPro" id="IPR031168">
    <property type="entry name" value="G_TrmE"/>
</dbReference>
<dbReference type="InterPro" id="IPR025867">
    <property type="entry name" value="MnmE_helical"/>
</dbReference>
<organism evidence="9 10">
    <name type="scientific">Paracoccus marcusii</name>
    <dbReference type="NCBI Taxonomy" id="59779"/>
    <lineage>
        <taxon>Bacteria</taxon>
        <taxon>Pseudomonadati</taxon>
        <taxon>Pseudomonadota</taxon>
        <taxon>Alphaproteobacteria</taxon>
        <taxon>Rhodobacterales</taxon>
        <taxon>Paracoccaceae</taxon>
        <taxon>Paracoccus</taxon>
    </lineage>
</organism>
<evidence type="ECO:0000256" key="3">
    <source>
        <dbReference type="ARBA" id="ARBA00022741"/>
    </source>
</evidence>
<dbReference type="InterPro" id="IPR006073">
    <property type="entry name" value="GTP-bd"/>
</dbReference>
<dbReference type="InterPro" id="IPR027266">
    <property type="entry name" value="TrmE/GcvT-like"/>
</dbReference>
<evidence type="ECO:0000256" key="2">
    <source>
        <dbReference type="ARBA" id="ARBA00022694"/>
    </source>
</evidence>
<keyword evidence="6 9" id="KW-0378">Hydrolase</keyword>
<evidence type="ECO:0000256" key="5">
    <source>
        <dbReference type="ARBA" id="ARBA00023134"/>
    </source>
</evidence>
<accession>A0ABY7UUB7</accession>
<feature type="binding site" evidence="6">
    <location>
        <position position="76"/>
    </location>
    <ligand>
        <name>(6S)-5-formyl-5,6,7,8-tetrahydrofolate</name>
        <dbReference type="ChEBI" id="CHEBI:57457"/>
    </ligand>
</feature>
<feature type="binding site" evidence="6">
    <location>
        <begin position="221"/>
        <end position="226"/>
    </location>
    <ligand>
        <name>GTP</name>
        <dbReference type="ChEBI" id="CHEBI:37565"/>
    </ligand>
</feature>
<keyword evidence="6" id="KW-0963">Cytoplasm</keyword>
<gene>
    <name evidence="6 9" type="primary">mnmE</name>
    <name evidence="6" type="synonym">trmE</name>
    <name evidence="9" type="ORF">PRL19_04565</name>
</gene>
<dbReference type="EMBL" id="CP117466">
    <property type="protein sequence ID" value="WDA13530.1"/>
    <property type="molecule type" value="Genomic_DNA"/>
</dbReference>
<evidence type="ECO:0000256" key="7">
    <source>
        <dbReference type="RuleBase" id="RU003313"/>
    </source>
</evidence>
<dbReference type="Gene3D" id="3.40.50.300">
    <property type="entry name" value="P-loop containing nucleotide triphosphate hydrolases"/>
    <property type="match status" value="1"/>
</dbReference>
<evidence type="ECO:0000259" key="8">
    <source>
        <dbReference type="PROSITE" id="PS51709"/>
    </source>
</evidence>
<dbReference type="NCBIfam" id="TIGR00231">
    <property type="entry name" value="small_GTP"/>
    <property type="match status" value="1"/>
</dbReference>
<dbReference type="NCBIfam" id="TIGR00450">
    <property type="entry name" value="mnmE_trmE_thdF"/>
    <property type="match status" value="1"/>
</dbReference>
<feature type="binding site" evidence="6">
    <location>
        <begin position="240"/>
        <end position="246"/>
    </location>
    <ligand>
        <name>GTP</name>
        <dbReference type="ChEBI" id="CHEBI:37565"/>
    </ligand>
</feature>
<comment type="cofactor">
    <cofactor evidence="6">
        <name>K(+)</name>
        <dbReference type="ChEBI" id="CHEBI:29103"/>
    </cofactor>
    <text evidence="6">Binds 1 potassium ion per subunit.</text>
</comment>
<sequence>MDLIFAEATPPGRGGVSVIRLSGTNARLTAERLVGQMPDARHAYFRTLRHDDEPIDQVLAMWFPEGQSFTGDEVAELHLHGAPVISRRVGSALLSMGARPAEAGEFTRRSFLNGRMDLAEIEGLGDLLAAETEAQRKLALRTASGELAQKALEWRQLLIEAGALVEVSVDFADEDVPDEVPNRVFEAIAELRQALQRELAGFSSAERIRMGFEVAIIGPPNAGKSSLLNRLAQRDVAIVSDREGTTRDVIELKFDLNGLPVTFLDTAGLRESDDAVERIGIDRALNRAKSADLRIHLSRDGDIVQELWHPDDVIAVSHADIHESDADLTLSAVTGQGIDKMLGIIGEILRNRVSSAGLISHERQRLEIITALEAVKGLGELPAELIAEKLRLSAASLDRLLGRIGADDYLDVIFSSFCIGK</sequence>
<dbReference type="PANTHER" id="PTHR42714:SF2">
    <property type="entry name" value="TRNA MODIFICATION GTPASE GTPBP3, MITOCHONDRIAL"/>
    <property type="match status" value="1"/>
</dbReference>
<feature type="binding site" evidence="6">
    <location>
        <position position="421"/>
    </location>
    <ligand>
        <name>(6S)-5-formyl-5,6,7,8-tetrahydrofolate</name>
        <dbReference type="ChEBI" id="CHEBI:57457"/>
    </ligand>
</feature>
<dbReference type="GO" id="GO:0016787">
    <property type="term" value="F:hydrolase activity"/>
    <property type="evidence" value="ECO:0007669"/>
    <property type="project" value="UniProtKB-KW"/>
</dbReference>
<dbReference type="PANTHER" id="PTHR42714">
    <property type="entry name" value="TRNA MODIFICATION GTPASE GTPBP3"/>
    <property type="match status" value="1"/>
</dbReference>
<keyword evidence="4 6" id="KW-0630">Potassium</keyword>
<keyword evidence="2 6" id="KW-0819">tRNA processing</keyword>
<keyword evidence="10" id="KW-1185">Reference proteome</keyword>
<evidence type="ECO:0000256" key="6">
    <source>
        <dbReference type="HAMAP-Rule" id="MF_00379"/>
    </source>
</evidence>
<dbReference type="CDD" id="cd14858">
    <property type="entry name" value="TrmE_N"/>
    <property type="match status" value="1"/>
</dbReference>
<evidence type="ECO:0000313" key="9">
    <source>
        <dbReference type="EMBL" id="WDA13530.1"/>
    </source>
</evidence>
<dbReference type="InterPro" id="IPR004520">
    <property type="entry name" value="GTPase_MnmE"/>
</dbReference>
<protein>
    <recommendedName>
        <fullName evidence="6">tRNA modification GTPase MnmE</fullName>
        <ecNumber evidence="6">3.6.-.-</ecNumber>
    </recommendedName>
</protein>
<dbReference type="Proteomes" id="UP001216899">
    <property type="component" value="Chromosome"/>
</dbReference>
<feature type="binding site" evidence="6">
    <location>
        <position position="20"/>
    </location>
    <ligand>
        <name>(6S)-5-formyl-5,6,7,8-tetrahydrofolate</name>
        <dbReference type="ChEBI" id="CHEBI:57457"/>
    </ligand>
</feature>
<keyword evidence="6" id="KW-0460">Magnesium</keyword>
<dbReference type="Gene3D" id="3.30.1360.120">
    <property type="entry name" value="Probable tRNA modification gtpase trme, domain 1"/>
    <property type="match status" value="1"/>
</dbReference>
<feature type="binding site" evidence="6">
    <location>
        <position position="246"/>
    </location>
    <ligand>
        <name>Mg(2+)</name>
        <dbReference type="ChEBI" id="CHEBI:18420"/>
    </ligand>
</feature>
<feature type="binding site" evidence="6">
    <location>
        <begin position="265"/>
        <end position="268"/>
    </location>
    <ligand>
        <name>GTP</name>
        <dbReference type="ChEBI" id="CHEBI:37565"/>
    </ligand>
</feature>
<evidence type="ECO:0000256" key="1">
    <source>
        <dbReference type="ARBA" id="ARBA00011043"/>
    </source>
</evidence>
<dbReference type="HAMAP" id="MF_00379">
    <property type="entry name" value="GTPase_MnmE"/>
    <property type="match status" value="1"/>
</dbReference>
<dbReference type="Gene3D" id="1.20.120.430">
    <property type="entry name" value="tRNA modification GTPase MnmE domain 2"/>
    <property type="match status" value="1"/>
</dbReference>
<dbReference type="SUPFAM" id="SSF52540">
    <property type="entry name" value="P-loop containing nucleoside triphosphate hydrolases"/>
    <property type="match status" value="1"/>
</dbReference>
<dbReference type="CDD" id="cd04164">
    <property type="entry name" value="trmE"/>
    <property type="match status" value="1"/>
</dbReference>
<comment type="subcellular location">
    <subcellularLocation>
        <location evidence="6">Cytoplasm</location>
    </subcellularLocation>
</comment>
<keyword evidence="5 6" id="KW-0342">GTP-binding</keyword>
<dbReference type="RefSeq" id="WP_273744031.1">
    <property type="nucleotide sequence ID" value="NZ_CP117466.1"/>
</dbReference>
<feature type="binding site" evidence="6">
    <location>
        <position position="115"/>
    </location>
    <ligand>
        <name>(6S)-5-formyl-5,6,7,8-tetrahydrofolate</name>
        <dbReference type="ChEBI" id="CHEBI:57457"/>
    </ligand>
</feature>
<dbReference type="InterPro" id="IPR018948">
    <property type="entry name" value="GTP-bd_TrmE_N"/>
</dbReference>
<evidence type="ECO:0000313" key="10">
    <source>
        <dbReference type="Proteomes" id="UP001216899"/>
    </source>
</evidence>
<keyword evidence="3 6" id="KW-0547">Nucleotide-binding</keyword>
<comment type="similarity">
    <text evidence="1 6 7">Belongs to the TRAFAC class TrmE-Era-EngA-EngB-Septin-like GTPase superfamily. TrmE GTPase family.</text>
</comment>
<comment type="subunit">
    <text evidence="6">Homodimer. Heterotetramer of two MnmE and two MnmG subunits.</text>
</comment>
<dbReference type="InterPro" id="IPR027417">
    <property type="entry name" value="P-loop_NTPase"/>
</dbReference>
<dbReference type="Pfam" id="PF10396">
    <property type="entry name" value="TrmE_N"/>
    <property type="match status" value="1"/>
</dbReference>
<proteinExistence type="inferred from homology"/>
<feature type="domain" description="TrmE-type G" evidence="8">
    <location>
        <begin position="211"/>
        <end position="350"/>
    </location>
</feature>
<comment type="caution">
    <text evidence="6">Lacks conserved residue(s) required for the propagation of feature annotation.</text>
</comment>